<feature type="compositionally biased region" description="Basic and acidic residues" evidence="1">
    <location>
        <begin position="139"/>
        <end position="151"/>
    </location>
</feature>
<feature type="compositionally biased region" description="Polar residues" evidence="1">
    <location>
        <begin position="436"/>
        <end position="450"/>
    </location>
</feature>
<feature type="compositionally biased region" description="Basic and acidic residues" evidence="1">
    <location>
        <begin position="625"/>
        <end position="635"/>
    </location>
</feature>
<dbReference type="OMA" id="HDELAYI"/>
<feature type="compositionally biased region" description="Polar residues" evidence="1">
    <location>
        <begin position="313"/>
        <end position="341"/>
    </location>
</feature>
<feature type="region of interest" description="Disordered" evidence="1">
    <location>
        <begin position="139"/>
        <end position="162"/>
    </location>
</feature>
<proteinExistence type="predicted"/>
<feature type="region of interest" description="Disordered" evidence="1">
    <location>
        <begin position="1"/>
        <end position="33"/>
    </location>
</feature>
<feature type="region of interest" description="Disordered" evidence="1">
    <location>
        <begin position="625"/>
        <end position="650"/>
    </location>
</feature>
<sequence length="650" mass="71787">MAYTYIDQSPTLEEYDSEDSISLSDEQPTQRQLNDRRLAQAINYIAEEGGDDSPGTFINRVDAIDEALLQRLSQQGRKYDPALYRRAQALVQEVQHEFEEAAQEPSSPSLNSLDSSMLGSEDEFPEYHTPSAVDALYREGEESDETPKDARPSVPDKQNKVELERTFKYGGPGNDPELWLKTIPAALHFPETFQMAHWESLKIDADLLESNKRLKAQGNIVETNVPYDHPHLERYKRLSKYDSGSRFKLPVAPIEIQISISKLGTSRNVAKVVEQFSKGTNAKELIKKDYVPRIFLDEIVVGSQGPTEIRRAVNTTPTKPRNPSVGNSVSTDPIKTTQSIGKPTGAKLPKTPVPLIKHRQKEADYANEEAQKAKERREALSKKAQEAREAARLAKQEAIKAAERAHEIQKAVALMGTPVVRRIDRTRTEAIEASGRRQSGISTGPTTPNSPKKPLTSGKAPTTSPQATVSPKRPRGRPPKSPVTASTTKPAVVPTTTPVKTPVKPKRKLSIGAKPYTPEPKKPKVTNPATSSVPGSGNKTVHIDSYESSEEGYVIKPKPKVKKPSKPVTETPKRKNIGVKTGTRVTKSTTKVGKVAAAGQAAQQAKTKRVVEEYVGEKEYQSIMEENRKKLHGDDVPEGSTRRGTPYLKR</sequence>
<feature type="compositionally biased region" description="Polar residues" evidence="1">
    <location>
        <begin position="459"/>
        <end position="469"/>
    </location>
</feature>
<feature type="region of interest" description="Disordered" evidence="1">
    <location>
        <begin position="97"/>
        <end position="126"/>
    </location>
</feature>
<feature type="compositionally biased region" description="Polar residues" evidence="1">
    <location>
        <begin position="20"/>
        <end position="32"/>
    </location>
</feature>
<feature type="compositionally biased region" description="Basic and acidic residues" evidence="1">
    <location>
        <begin position="361"/>
        <end position="387"/>
    </location>
</feature>
<dbReference type="OrthoDB" id="3779124at2759"/>
<feature type="compositionally biased region" description="Polar residues" evidence="1">
    <location>
        <begin position="527"/>
        <end position="539"/>
    </location>
</feature>
<dbReference type="AlphaFoldDB" id="A0A2W1DZB8"/>
<accession>A0A2W1DZB8</accession>
<feature type="region of interest" description="Disordered" evidence="1">
    <location>
        <begin position="429"/>
        <end position="582"/>
    </location>
</feature>
<evidence type="ECO:0000313" key="2">
    <source>
        <dbReference type="EMBL" id="KAI1508663.1"/>
    </source>
</evidence>
<organism evidence="2 3">
    <name type="scientific">Pyrenophora tritici-repentis</name>
    <dbReference type="NCBI Taxonomy" id="45151"/>
    <lineage>
        <taxon>Eukaryota</taxon>
        <taxon>Fungi</taxon>
        <taxon>Dikarya</taxon>
        <taxon>Ascomycota</taxon>
        <taxon>Pezizomycotina</taxon>
        <taxon>Dothideomycetes</taxon>
        <taxon>Pleosporomycetidae</taxon>
        <taxon>Pleosporales</taxon>
        <taxon>Pleosporineae</taxon>
        <taxon>Pleosporaceae</taxon>
        <taxon>Pyrenophora</taxon>
    </lineage>
</organism>
<feature type="compositionally biased region" description="Low complexity" evidence="1">
    <location>
        <begin position="482"/>
        <end position="502"/>
    </location>
</feature>
<feature type="compositionally biased region" description="Polar residues" evidence="1">
    <location>
        <begin position="1"/>
        <end position="11"/>
    </location>
</feature>
<evidence type="ECO:0000256" key="1">
    <source>
        <dbReference type="SAM" id="MobiDB-lite"/>
    </source>
</evidence>
<gene>
    <name evidence="2" type="ORF">Ptr86124_012292</name>
</gene>
<protein>
    <submittedName>
        <fullName evidence="2">DUF390 domain containing protein</fullName>
    </submittedName>
</protein>
<feature type="compositionally biased region" description="Low complexity" evidence="1">
    <location>
        <begin position="105"/>
        <end position="116"/>
    </location>
</feature>
<keyword evidence="3" id="KW-1185">Reference proteome</keyword>
<reference evidence="3" key="1">
    <citation type="journal article" date="2022" name="Microb. Genom.">
        <title>A global pangenome for the wheat fungal pathogen Pyrenophora tritici-repentis and prediction of effector protein structural homology.</title>
        <authorList>
            <person name="Moolhuijzen P.M."/>
            <person name="See P.T."/>
            <person name="Shi G."/>
            <person name="Powell H.R."/>
            <person name="Cockram J."/>
            <person name="Jorgensen L.N."/>
            <person name="Benslimane H."/>
            <person name="Strelkov S.E."/>
            <person name="Turner J."/>
            <person name="Liu Z."/>
            <person name="Moffat C.S."/>
        </authorList>
    </citation>
    <scope>NUCLEOTIDE SEQUENCE [LARGE SCALE GENOMIC DNA]</scope>
</reference>
<dbReference type="EMBL" id="NRDI02000024">
    <property type="protein sequence ID" value="KAI1508663.1"/>
    <property type="molecule type" value="Genomic_DNA"/>
</dbReference>
<dbReference type="Proteomes" id="UP000249757">
    <property type="component" value="Unassembled WGS sequence"/>
</dbReference>
<evidence type="ECO:0000313" key="3">
    <source>
        <dbReference type="Proteomes" id="UP000249757"/>
    </source>
</evidence>
<name>A0A2W1DZB8_9PLEO</name>
<feature type="region of interest" description="Disordered" evidence="1">
    <location>
        <begin position="313"/>
        <end position="387"/>
    </location>
</feature>
<comment type="caution">
    <text evidence="2">The sequence shown here is derived from an EMBL/GenBank/DDBJ whole genome shotgun (WGS) entry which is preliminary data.</text>
</comment>